<dbReference type="Proteomes" id="UP000054047">
    <property type="component" value="Unassembled WGS sequence"/>
</dbReference>
<protein>
    <submittedName>
        <fullName evidence="1">Uncharacterized protein</fullName>
    </submittedName>
</protein>
<name>A0A0C2C1M0_9BILA</name>
<keyword evidence="2" id="KW-1185">Reference proteome</keyword>
<dbReference type="AlphaFoldDB" id="A0A0C2C1M0"/>
<accession>A0A0C2C1M0</accession>
<dbReference type="EMBL" id="KN785548">
    <property type="protein sequence ID" value="KIH43467.1"/>
    <property type="molecule type" value="Genomic_DNA"/>
</dbReference>
<dbReference type="OrthoDB" id="5863673at2759"/>
<organism evidence="1 2">
    <name type="scientific">Ancylostoma duodenale</name>
    <dbReference type="NCBI Taxonomy" id="51022"/>
    <lineage>
        <taxon>Eukaryota</taxon>
        <taxon>Metazoa</taxon>
        <taxon>Ecdysozoa</taxon>
        <taxon>Nematoda</taxon>
        <taxon>Chromadorea</taxon>
        <taxon>Rhabditida</taxon>
        <taxon>Rhabditina</taxon>
        <taxon>Rhabditomorpha</taxon>
        <taxon>Strongyloidea</taxon>
        <taxon>Ancylostomatidae</taxon>
        <taxon>Ancylostomatinae</taxon>
        <taxon>Ancylostoma</taxon>
    </lineage>
</organism>
<proteinExistence type="predicted"/>
<evidence type="ECO:0000313" key="2">
    <source>
        <dbReference type="Proteomes" id="UP000054047"/>
    </source>
</evidence>
<gene>
    <name evidence="1" type="ORF">ANCDUO_26526</name>
</gene>
<sequence>MGNRPHNYYLLYNCVLKQENFVPGTHEELTAKEDSIYNSMVKAQEIAKGQEDTTLDGYSSTRLLNVVPKTCRNLDVDPVEIRRGVVREKQTTEEETQIRASLARESARIRQSMISTSTHEPEWEIERLVFE</sequence>
<reference evidence="1 2" key="1">
    <citation type="submission" date="2013-12" db="EMBL/GenBank/DDBJ databases">
        <title>Draft genome of the parsitic nematode Ancylostoma duodenale.</title>
        <authorList>
            <person name="Mitreva M."/>
        </authorList>
    </citation>
    <scope>NUCLEOTIDE SEQUENCE [LARGE SCALE GENOMIC DNA]</scope>
    <source>
        <strain evidence="1 2">Zhejiang</strain>
    </source>
</reference>
<evidence type="ECO:0000313" key="1">
    <source>
        <dbReference type="EMBL" id="KIH43467.1"/>
    </source>
</evidence>